<organism evidence="13 14">
    <name type="scientific">Prauserella marina</name>
    <dbReference type="NCBI Taxonomy" id="530584"/>
    <lineage>
        <taxon>Bacteria</taxon>
        <taxon>Bacillati</taxon>
        <taxon>Actinomycetota</taxon>
        <taxon>Actinomycetes</taxon>
        <taxon>Pseudonocardiales</taxon>
        <taxon>Pseudonocardiaceae</taxon>
        <taxon>Prauserella</taxon>
    </lineage>
</organism>
<dbReference type="KEGG" id="pmad:BAY61_04320"/>
<evidence type="ECO:0000256" key="10">
    <source>
        <dbReference type="ARBA" id="ARBA00023002"/>
    </source>
</evidence>
<dbReference type="SUPFAM" id="SSF51905">
    <property type="entry name" value="FAD/NAD(P)-binding domain"/>
    <property type="match status" value="2"/>
</dbReference>
<dbReference type="PANTHER" id="PTHR43809:SF1">
    <property type="entry name" value="NITRITE REDUCTASE (NADH) LARGE SUBUNIT"/>
    <property type="match status" value="1"/>
</dbReference>
<proteinExistence type="inferred from homology"/>
<dbReference type="OrthoDB" id="9768666at2"/>
<keyword evidence="12" id="KW-0411">Iron-sulfur</keyword>
<name>A0A222VKB2_9PSEU</name>
<evidence type="ECO:0000256" key="5">
    <source>
        <dbReference type="ARBA" id="ARBA00010429"/>
    </source>
</evidence>
<keyword evidence="6" id="KW-0349">Heme</keyword>
<keyword evidence="9" id="KW-0274">FAD</keyword>
<dbReference type="RefSeq" id="WP_091810349.1">
    <property type="nucleotide sequence ID" value="NZ_CP016353.1"/>
</dbReference>
<dbReference type="GO" id="GO:0046872">
    <property type="term" value="F:metal ion binding"/>
    <property type="evidence" value="ECO:0007669"/>
    <property type="project" value="UniProtKB-KW"/>
</dbReference>
<dbReference type="InterPro" id="IPR041575">
    <property type="entry name" value="Rubredoxin_C"/>
</dbReference>
<keyword evidence="8" id="KW-0479">Metal-binding</keyword>
<dbReference type="InterPro" id="IPR036188">
    <property type="entry name" value="FAD/NAD-bd_sf"/>
</dbReference>
<reference evidence="13 14" key="1">
    <citation type="submission" date="2016-10" db="EMBL/GenBank/DDBJ databases">
        <authorList>
            <person name="de Groot N.N."/>
        </authorList>
    </citation>
    <scope>NUCLEOTIDE SEQUENCE [LARGE SCALE GENOMIC DNA]</scope>
    <source>
        <strain evidence="13 14">CGMCC 4.5506</strain>
    </source>
</reference>
<evidence type="ECO:0000313" key="14">
    <source>
        <dbReference type="Proteomes" id="UP000199494"/>
    </source>
</evidence>
<keyword evidence="7" id="KW-0285">Flavoprotein</keyword>
<dbReference type="InterPro" id="IPR016156">
    <property type="entry name" value="FAD/NAD-linked_Rdtase_dimer_sf"/>
</dbReference>
<sequence>MNRQHVVIVGYGMAGARLADEMRTRDPGGEATRITMIGAEPHHAYNRVLLSSVLAGNLRHSTVLLHDERWAEDKGIDLRIGVGATALDPVASTVTLTDGGVVGYDILVLAMGSRPWLPPVEGLTTEGGGLADGALTFRMIDDCAEIRRRARPGSPVAVLGGGVLGVEAAKALAAGGAAVTVVHPGEHIMERQLDTRAARVLTRVLTGHDIDFRIAASAARYVPGAGLKLDDGSHVVAETVVVSAGVRAETSLADSAGLLVRRGIVVDDALRTNDRRIHAIGDCAEHRSTGAGLVQPAWEQARVLADLLTGADDAARYRGSRVVTRLKARGVDLTALGEPHTDPDEPGAEVLSFDDPVGCRYAKLVLREDRLTGAILLGFPDAAATIAQLHDRGTPAPRDRLGLLLGRSLPSGSPTAASPADLPANALVCRCNSVSKSALVDAWRTGATDGPALRAATRAATGCGSCGDTVQGIADWLADTA</sequence>
<dbReference type="InterPro" id="IPR052034">
    <property type="entry name" value="NasD-like"/>
</dbReference>
<evidence type="ECO:0000256" key="4">
    <source>
        <dbReference type="ARBA" id="ARBA00005096"/>
    </source>
</evidence>
<dbReference type="InterPro" id="IPR007419">
    <property type="entry name" value="BFD-like_2Fe2S-bd_dom"/>
</dbReference>
<comment type="cofactor">
    <cofactor evidence="2">
        <name>[4Fe-4S] cluster</name>
        <dbReference type="ChEBI" id="CHEBI:49883"/>
    </cofactor>
</comment>
<keyword evidence="14" id="KW-1185">Reference proteome</keyword>
<evidence type="ECO:0000256" key="8">
    <source>
        <dbReference type="ARBA" id="ARBA00022723"/>
    </source>
</evidence>
<dbReference type="Pfam" id="PF04324">
    <property type="entry name" value="Fer2_BFD"/>
    <property type="match status" value="1"/>
</dbReference>
<protein>
    <submittedName>
        <fullName evidence="13">Assimilatory nitrate reductase electron transfer subunit</fullName>
    </submittedName>
</protein>
<dbReference type="InterPro" id="IPR023753">
    <property type="entry name" value="FAD/NAD-binding_dom"/>
</dbReference>
<dbReference type="PRINTS" id="PR00368">
    <property type="entry name" value="FADPNR"/>
</dbReference>
<comment type="pathway">
    <text evidence="4">Nitrogen metabolism; nitrate reduction (assimilation).</text>
</comment>
<dbReference type="GO" id="GO:0016491">
    <property type="term" value="F:oxidoreductase activity"/>
    <property type="evidence" value="ECO:0007669"/>
    <property type="project" value="UniProtKB-KW"/>
</dbReference>
<comment type="cofactor">
    <cofactor evidence="3">
        <name>FAD</name>
        <dbReference type="ChEBI" id="CHEBI:57692"/>
    </cofactor>
</comment>
<dbReference type="PRINTS" id="PR00411">
    <property type="entry name" value="PNDRDTASEI"/>
</dbReference>
<dbReference type="Pfam" id="PF07992">
    <property type="entry name" value="Pyr_redox_2"/>
    <property type="match status" value="1"/>
</dbReference>
<evidence type="ECO:0000256" key="6">
    <source>
        <dbReference type="ARBA" id="ARBA00022617"/>
    </source>
</evidence>
<evidence type="ECO:0000256" key="11">
    <source>
        <dbReference type="ARBA" id="ARBA00023004"/>
    </source>
</evidence>
<accession>A0A222VKB2</accession>
<keyword evidence="10" id="KW-0560">Oxidoreductase</keyword>
<evidence type="ECO:0000313" key="13">
    <source>
        <dbReference type="EMBL" id="SDD89601.1"/>
    </source>
</evidence>
<evidence type="ECO:0000256" key="2">
    <source>
        <dbReference type="ARBA" id="ARBA00001966"/>
    </source>
</evidence>
<dbReference type="Gene3D" id="3.30.390.30">
    <property type="match status" value="1"/>
</dbReference>
<dbReference type="EMBL" id="FMZE01000014">
    <property type="protein sequence ID" value="SDD89601.1"/>
    <property type="molecule type" value="Genomic_DNA"/>
</dbReference>
<dbReference type="GO" id="GO:0051536">
    <property type="term" value="F:iron-sulfur cluster binding"/>
    <property type="evidence" value="ECO:0007669"/>
    <property type="project" value="UniProtKB-KW"/>
</dbReference>
<keyword evidence="11" id="KW-0408">Iron</keyword>
<dbReference type="STRING" id="530584.SAMN05421630_11435"/>
<comment type="similarity">
    <text evidence="5">Belongs to the nitrite and sulfite reductase 4Fe-4S domain family.</text>
</comment>
<dbReference type="Pfam" id="PF18267">
    <property type="entry name" value="Rubredoxin_C"/>
    <property type="match status" value="1"/>
</dbReference>
<dbReference type="AlphaFoldDB" id="A0A222VKB2"/>
<evidence type="ECO:0000256" key="9">
    <source>
        <dbReference type="ARBA" id="ARBA00022827"/>
    </source>
</evidence>
<dbReference type="Proteomes" id="UP000199494">
    <property type="component" value="Unassembled WGS sequence"/>
</dbReference>
<dbReference type="PANTHER" id="PTHR43809">
    <property type="entry name" value="NITRITE REDUCTASE (NADH) LARGE SUBUNIT"/>
    <property type="match status" value="1"/>
</dbReference>
<evidence type="ECO:0000256" key="7">
    <source>
        <dbReference type="ARBA" id="ARBA00022630"/>
    </source>
</evidence>
<evidence type="ECO:0000256" key="3">
    <source>
        <dbReference type="ARBA" id="ARBA00001974"/>
    </source>
</evidence>
<gene>
    <name evidence="13" type="ORF">SAMN05421630_11435</name>
</gene>
<evidence type="ECO:0000256" key="1">
    <source>
        <dbReference type="ARBA" id="ARBA00001929"/>
    </source>
</evidence>
<comment type="cofactor">
    <cofactor evidence="1">
        <name>siroheme</name>
        <dbReference type="ChEBI" id="CHEBI:60052"/>
    </cofactor>
</comment>
<dbReference type="Gene3D" id="3.50.50.60">
    <property type="entry name" value="FAD/NAD(P)-binding domain"/>
    <property type="match status" value="2"/>
</dbReference>
<dbReference type="InterPro" id="IPR041854">
    <property type="entry name" value="BFD-like_2Fe2S-bd_dom_sf"/>
</dbReference>
<evidence type="ECO:0000256" key="12">
    <source>
        <dbReference type="ARBA" id="ARBA00023014"/>
    </source>
</evidence>
<dbReference type="Gene3D" id="1.10.10.1100">
    <property type="entry name" value="BFD-like [2Fe-2S]-binding domain"/>
    <property type="match status" value="1"/>
</dbReference>